<name>A0A4U7B4Q2_9PEZI</name>
<reference evidence="1 2" key="1">
    <citation type="submission" date="2018-02" db="EMBL/GenBank/DDBJ databases">
        <title>Draft genome sequences of Elsinoe sp., causing black scab on jojoba.</title>
        <authorList>
            <person name="Stodart B."/>
            <person name="Jeffress S."/>
            <person name="Ash G."/>
            <person name="Arun Chinnappa K."/>
        </authorList>
    </citation>
    <scope>NUCLEOTIDE SEQUENCE [LARGE SCALE GENOMIC DNA]</scope>
    <source>
        <strain evidence="1 2">Hillstone_2</strain>
    </source>
</reference>
<proteinExistence type="predicted"/>
<sequence length="237" mass="26772">MPQHFSGLDISQVASSGRAGTFVYLELNLDTGIAAILGLPTDLLIYELVPYIHSAIEYQGIRFPTDRLIFDEVSYLKQTEASPSADPETVTVHVPQREIMRVPSGQDNVFRFEDLPTEIRATVIDYVIGQGHFVCDDICQALPRYLARQADCGLSLLLASRALRKEYQERFSLLARASTRVIRYDRKSTSTTRQVTQVVPDGNRRCNEPRKRNSSRVVLLYELDVTSQDQLDFTGDL</sequence>
<evidence type="ECO:0000313" key="2">
    <source>
        <dbReference type="Proteomes" id="UP000308133"/>
    </source>
</evidence>
<comment type="caution">
    <text evidence="1">The sequence shown here is derived from an EMBL/GenBank/DDBJ whole genome shotgun (WGS) entry which is preliminary data.</text>
</comment>
<accession>A0A4U7B4Q2</accession>
<dbReference type="EMBL" id="PTQR01000039">
    <property type="protein sequence ID" value="TKX24431.1"/>
    <property type="molecule type" value="Genomic_DNA"/>
</dbReference>
<dbReference type="Proteomes" id="UP000308133">
    <property type="component" value="Unassembled WGS sequence"/>
</dbReference>
<gene>
    <name evidence="1" type="ORF">C1H76_3037</name>
</gene>
<evidence type="ECO:0000313" key="1">
    <source>
        <dbReference type="EMBL" id="TKX24431.1"/>
    </source>
</evidence>
<protein>
    <submittedName>
        <fullName evidence="1">Uncharacterized protein</fullName>
    </submittedName>
</protein>
<organism evidence="1 2">
    <name type="scientific">Elsinoe australis</name>
    <dbReference type="NCBI Taxonomy" id="40998"/>
    <lineage>
        <taxon>Eukaryota</taxon>
        <taxon>Fungi</taxon>
        <taxon>Dikarya</taxon>
        <taxon>Ascomycota</taxon>
        <taxon>Pezizomycotina</taxon>
        <taxon>Dothideomycetes</taxon>
        <taxon>Dothideomycetidae</taxon>
        <taxon>Myriangiales</taxon>
        <taxon>Elsinoaceae</taxon>
        <taxon>Elsinoe</taxon>
    </lineage>
</organism>
<dbReference type="AlphaFoldDB" id="A0A4U7B4Q2"/>